<evidence type="ECO:0000313" key="2">
    <source>
        <dbReference type="EMBL" id="KAK9818375.1"/>
    </source>
</evidence>
<dbReference type="EMBL" id="JALJOR010000004">
    <property type="protein sequence ID" value="KAK9818375.1"/>
    <property type="molecule type" value="Genomic_DNA"/>
</dbReference>
<name>A0AAW1QB75_9CHLO</name>
<keyword evidence="3" id="KW-1185">Reference proteome</keyword>
<accession>A0AAW1QB75</accession>
<evidence type="ECO:0000313" key="3">
    <source>
        <dbReference type="Proteomes" id="UP001489004"/>
    </source>
</evidence>
<dbReference type="AlphaFoldDB" id="A0AAW1QB75"/>
<evidence type="ECO:0000256" key="1">
    <source>
        <dbReference type="SAM" id="MobiDB-lite"/>
    </source>
</evidence>
<comment type="caution">
    <text evidence="2">The sequence shown here is derived from an EMBL/GenBank/DDBJ whole genome shotgun (WGS) entry which is preliminary data.</text>
</comment>
<dbReference type="Proteomes" id="UP001489004">
    <property type="component" value="Unassembled WGS sequence"/>
</dbReference>
<organism evidence="2 3">
    <name type="scientific">[Myrmecia] bisecta</name>
    <dbReference type="NCBI Taxonomy" id="41462"/>
    <lineage>
        <taxon>Eukaryota</taxon>
        <taxon>Viridiplantae</taxon>
        <taxon>Chlorophyta</taxon>
        <taxon>core chlorophytes</taxon>
        <taxon>Trebouxiophyceae</taxon>
        <taxon>Trebouxiales</taxon>
        <taxon>Trebouxiaceae</taxon>
        <taxon>Myrmecia</taxon>
    </lineage>
</organism>
<sequence length="182" mass="20396">MKDLFYKLQSKLQDAAGADEYFIDLSKETARKVLASVNISAAEVPFIDHVLMAREVQLIGTFKRSFDTKNVLALTVSGLLGFSGNLEIHCSRGTYQMNLSKREDGKAFPWAIKLFYQDYRRAEMKLQHSGFLARPSSEETASDGESSDEDEEDSEAPDIELEPDGTAQEYTPLTSEDPTRLN</sequence>
<reference evidence="2 3" key="1">
    <citation type="journal article" date="2024" name="Nat. Commun.">
        <title>Phylogenomics reveals the evolutionary origins of lichenization in chlorophyte algae.</title>
        <authorList>
            <person name="Puginier C."/>
            <person name="Libourel C."/>
            <person name="Otte J."/>
            <person name="Skaloud P."/>
            <person name="Haon M."/>
            <person name="Grisel S."/>
            <person name="Petersen M."/>
            <person name="Berrin J.G."/>
            <person name="Delaux P.M."/>
            <person name="Dal Grande F."/>
            <person name="Keller J."/>
        </authorList>
    </citation>
    <scope>NUCLEOTIDE SEQUENCE [LARGE SCALE GENOMIC DNA]</scope>
    <source>
        <strain evidence="2 3">SAG 2043</strain>
    </source>
</reference>
<proteinExistence type="predicted"/>
<feature type="compositionally biased region" description="Acidic residues" evidence="1">
    <location>
        <begin position="140"/>
        <end position="163"/>
    </location>
</feature>
<protein>
    <submittedName>
        <fullName evidence="2">Uncharacterized protein</fullName>
    </submittedName>
</protein>
<gene>
    <name evidence="2" type="ORF">WJX72_011588</name>
</gene>
<feature type="region of interest" description="Disordered" evidence="1">
    <location>
        <begin position="130"/>
        <end position="182"/>
    </location>
</feature>